<gene>
    <name evidence="3" type="primary">8231785</name>
    <name evidence="2" type="ORF">Phum_PHUM336780</name>
</gene>
<evidence type="ECO:0000313" key="4">
    <source>
        <dbReference type="Proteomes" id="UP000009046"/>
    </source>
</evidence>
<dbReference type="EnsemblMetazoa" id="PHUM336780-RA">
    <property type="protein sequence ID" value="PHUM336780-PA"/>
    <property type="gene ID" value="PHUM336780"/>
</dbReference>
<feature type="region of interest" description="Disordered" evidence="1">
    <location>
        <begin position="1"/>
        <end position="21"/>
    </location>
</feature>
<keyword evidence="4" id="KW-1185">Reference proteome</keyword>
<dbReference type="CTD" id="8231785"/>
<dbReference type="Proteomes" id="UP000009046">
    <property type="component" value="Unassembled WGS sequence"/>
</dbReference>
<evidence type="ECO:0000313" key="2">
    <source>
        <dbReference type="EMBL" id="EEB14964.1"/>
    </source>
</evidence>
<dbReference type="EMBL" id="DS235340">
    <property type="protein sequence ID" value="EEB14964.1"/>
    <property type="molecule type" value="Genomic_DNA"/>
</dbReference>
<reference evidence="3" key="3">
    <citation type="submission" date="2020-05" db="UniProtKB">
        <authorList>
            <consortium name="EnsemblMetazoa"/>
        </authorList>
    </citation>
    <scope>IDENTIFICATION</scope>
    <source>
        <strain evidence="3">USDA</strain>
    </source>
</reference>
<accession>E0VNK8</accession>
<reference evidence="2" key="1">
    <citation type="submission" date="2007-04" db="EMBL/GenBank/DDBJ databases">
        <title>Annotation of Pediculus humanus corporis strain USDA.</title>
        <authorList>
            <person name="Kirkness E."/>
            <person name="Hannick L."/>
            <person name="Hass B."/>
            <person name="Bruggner R."/>
            <person name="Lawson D."/>
            <person name="Bidwell S."/>
            <person name="Joardar V."/>
            <person name="Caler E."/>
            <person name="Walenz B."/>
            <person name="Inman J."/>
            <person name="Schobel S."/>
            <person name="Galinsky K."/>
            <person name="Amedeo P."/>
            <person name="Strausberg R."/>
        </authorList>
    </citation>
    <scope>NUCLEOTIDE SEQUENCE</scope>
    <source>
        <strain evidence="2">USDA</strain>
    </source>
</reference>
<dbReference type="EMBL" id="AAZO01003917">
    <property type="status" value="NOT_ANNOTATED_CDS"/>
    <property type="molecule type" value="Genomic_DNA"/>
</dbReference>
<dbReference type="KEGG" id="phu:Phum_PHUM336780"/>
<dbReference type="InParanoid" id="E0VNK8"/>
<proteinExistence type="predicted"/>
<dbReference type="RefSeq" id="XP_002427702.1">
    <property type="nucleotide sequence ID" value="XM_002427657.1"/>
</dbReference>
<evidence type="ECO:0000256" key="1">
    <source>
        <dbReference type="SAM" id="MobiDB-lite"/>
    </source>
</evidence>
<evidence type="ECO:0000313" key="3">
    <source>
        <dbReference type="EnsemblMetazoa" id="PHUM336780-PA"/>
    </source>
</evidence>
<sequence length="162" mass="18309">MRIDVEPPGPELENQNNELHKNKIFCEPVESENENNQEFTHQPAEPNNVQLLSIDDAKKIFNNTSNDSIYGEVNQENSPNTNDFGPFGTVMTFMKGGEYGGNGQNHISQANATNGEELYLVPGEETKNSEDEGIRMTQKCERDIRKKMFTFNILIVTVIKLN</sequence>
<reference evidence="2" key="2">
    <citation type="submission" date="2007-04" db="EMBL/GenBank/DDBJ databases">
        <title>The genome of the human body louse.</title>
        <authorList>
            <consortium name="The Human Body Louse Genome Consortium"/>
            <person name="Kirkness E."/>
            <person name="Walenz B."/>
            <person name="Hass B."/>
            <person name="Bruggner R."/>
            <person name="Strausberg R."/>
        </authorList>
    </citation>
    <scope>NUCLEOTIDE SEQUENCE</scope>
    <source>
        <strain evidence="2">USDA</strain>
    </source>
</reference>
<dbReference type="VEuPathDB" id="VectorBase:PHUM336780"/>
<dbReference type="GeneID" id="8231785"/>
<protein>
    <submittedName>
        <fullName evidence="2 3">Uncharacterized protein</fullName>
    </submittedName>
</protein>
<dbReference type="HOGENOM" id="CLU_1637449_0_0_1"/>
<organism>
    <name type="scientific">Pediculus humanus subsp. corporis</name>
    <name type="common">Body louse</name>
    <dbReference type="NCBI Taxonomy" id="121224"/>
    <lineage>
        <taxon>Eukaryota</taxon>
        <taxon>Metazoa</taxon>
        <taxon>Ecdysozoa</taxon>
        <taxon>Arthropoda</taxon>
        <taxon>Hexapoda</taxon>
        <taxon>Insecta</taxon>
        <taxon>Pterygota</taxon>
        <taxon>Neoptera</taxon>
        <taxon>Paraneoptera</taxon>
        <taxon>Psocodea</taxon>
        <taxon>Troctomorpha</taxon>
        <taxon>Phthiraptera</taxon>
        <taxon>Anoplura</taxon>
        <taxon>Pediculidae</taxon>
        <taxon>Pediculus</taxon>
    </lineage>
</organism>
<name>E0VNK8_PEDHC</name>
<dbReference type="AlphaFoldDB" id="E0VNK8"/>